<dbReference type="EMBL" id="CP127173">
    <property type="protein sequence ID" value="WIV57866.1"/>
    <property type="molecule type" value="Genomic_DNA"/>
</dbReference>
<dbReference type="Pfam" id="PF04149">
    <property type="entry name" value="DUF397"/>
    <property type="match status" value="1"/>
</dbReference>
<accession>A0ABY8XQS7</accession>
<protein>
    <submittedName>
        <fullName evidence="3">DUF397 domain-containing protein</fullName>
    </submittedName>
</protein>
<gene>
    <name evidence="3" type="ORF">QP939_04065</name>
</gene>
<sequence length="74" mass="7828">MANNTPPDFAPHEFSKSSFSGENGNNCVMVAQRDGWAAILDSKAGLDGPRLVFTADEFDAFKAGLSASFDAPNC</sequence>
<dbReference type="RefSeq" id="WP_285455174.1">
    <property type="nucleotide sequence ID" value="NZ_CP127173.1"/>
</dbReference>
<dbReference type="InterPro" id="IPR007278">
    <property type="entry name" value="DUF397"/>
</dbReference>
<proteinExistence type="predicted"/>
<feature type="domain" description="DUF397" evidence="2">
    <location>
        <begin position="14"/>
        <end position="65"/>
    </location>
</feature>
<evidence type="ECO:0000259" key="2">
    <source>
        <dbReference type="Pfam" id="PF04149"/>
    </source>
</evidence>
<name>A0ABY8XQS7_9PSEU</name>
<evidence type="ECO:0000313" key="3">
    <source>
        <dbReference type="EMBL" id="WIV57866.1"/>
    </source>
</evidence>
<keyword evidence="4" id="KW-1185">Reference proteome</keyword>
<feature type="region of interest" description="Disordered" evidence="1">
    <location>
        <begin position="1"/>
        <end position="21"/>
    </location>
</feature>
<evidence type="ECO:0000313" key="4">
    <source>
        <dbReference type="Proteomes" id="UP001227101"/>
    </source>
</evidence>
<reference evidence="3 4" key="1">
    <citation type="submission" date="2023-06" db="EMBL/GenBank/DDBJ databases">
        <authorList>
            <person name="Oyuntsetseg B."/>
            <person name="Kim S.B."/>
        </authorList>
    </citation>
    <scope>NUCLEOTIDE SEQUENCE [LARGE SCALE GENOMIC DNA]</scope>
    <source>
        <strain evidence="3 4">2-2</strain>
    </source>
</reference>
<dbReference type="Proteomes" id="UP001227101">
    <property type="component" value="Chromosome"/>
</dbReference>
<organism evidence="3 4">
    <name type="scientific">Amycolatopsis nalaikhensis</name>
    <dbReference type="NCBI Taxonomy" id="715472"/>
    <lineage>
        <taxon>Bacteria</taxon>
        <taxon>Bacillati</taxon>
        <taxon>Actinomycetota</taxon>
        <taxon>Actinomycetes</taxon>
        <taxon>Pseudonocardiales</taxon>
        <taxon>Pseudonocardiaceae</taxon>
        <taxon>Amycolatopsis</taxon>
    </lineage>
</organism>
<evidence type="ECO:0000256" key="1">
    <source>
        <dbReference type="SAM" id="MobiDB-lite"/>
    </source>
</evidence>